<feature type="domain" description="NADH:flavin oxidoreductase/NADH oxidase N-terminal" evidence="7">
    <location>
        <begin position="17"/>
        <end position="363"/>
    </location>
</feature>
<dbReference type="OrthoDB" id="276546at2759"/>
<dbReference type="PANTHER" id="PTHR22893">
    <property type="entry name" value="NADH OXIDOREDUCTASE-RELATED"/>
    <property type="match status" value="1"/>
</dbReference>
<dbReference type="PANTHER" id="PTHR22893:SF91">
    <property type="entry name" value="NADPH DEHYDROGENASE 2-RELATED"/>
    <property type="match status" value="1"/>
</dbReference>
<gene>
    <name evidence="8" type="ORF">CORT_0A07860</name>
</gene>
<keyword evidence="3" id="KW-0288">FMN</keyword>
<dbReference type="AlphaFoldDB" id="H8WX32"/>
<evidence type="ECO:0000256" key="2">
    <source>
        <dbReference type="ARBA" id="ARBA00005979"/>
    </source>
</evidence>
<evidence type="ECO:0000256" key="5">
    <source>
        <dbReference type="ARBA" id="ARBA00067604"/>
    </source>
</evidence>
<dbReference type="Gene3D" id="3.20.20.70">
    <property type="entry name" value="Aldolase class I"/>
    <property type="match status" value="1"/>
</dbReference>
<evidence type="ECO:0000256" key="4">
    <source>
        <dbReference type="ARBA" id="ARBA00056646"/>
    </source>
</evidence>
<protein>
    <recommendedName>
        <fullName evidence="5">Probable NADPH dehydrogenase</fullName>
    </recommendedName>
    <alternativeName>
        <fullName evidence="6">Estrogen-binding protein</fullName>
    </alternativeName>
</protein>
<dbReference type="InterPro" id="IPR013785">
    <property type="entry name" value="Aldolase_TIM"/>
</dbReference>
<dbReference type="CDD" id="cd02933">
    <property type="entry name" value="OYE_like_FMN"/>
    <property type="match status" value="1"/>
</dbReference>
<evidence type="ECO:0000259" key="7">
    <source>
        <dbReference type="Pfam" id="PF00724"/>
    </source>
</evidence>
<organism evidence="8 9">
    <name type="scientific">Candida orthopsilosis (strain 90-125)</name>
    <name type="common">Yeast</name>
    <dbReference type="NCBI Taxonomy" id="1136231"/>
    <lineage>
        <taxon>Eukaryota</taxon>
        <taxon>Fungi</taxon>
        <taxon>Dikarya</taxon>
        <taxon>Ascomycota</taxon>
        <taxon>Saccharomycotina</taxon>
        <taxon>Pichiomycetes</taxon>
        <taxon>Debaryomycetaceae</taxon>
        <taxon>Candida/Lodderomyces clade</taxon>
        <taxon>Candida</taxon>
    </lineage>
</organism>
<name>H8WX32_CANO9</name>
<dbReference type="GeneID" id="14537984"/>
<dbReference type="InterPro" id="IPR045247">
    <property type="entry name" value="Oye-like"/>
</dbReference>
<dbReference type="Proteomes" id="UP000005018">
    <property type="component" value="Chromosome 1"/>
</dbReference>
<dbReference type="Pfam" id="PF00724">
    <property type="entry name" value="Oxidored_FMN"/>
    <property type="match status" value="1"/>
</dbReference>
<evidence type="ECO:0000313" key="8">
    <source>
        <dbReference type="EMBL" id="CCG21172.1"/>
    </source>
</evidence>
<evidence type="ECO:0000256" key="3">
    <source>
        <dbReference type="ARBA" id="ARBA00022643"/>
    </source>
</evidence>
<evidence type="ECO:0000256" key="1">
    <source>
        <dbReference type="ARBA" id="ARBA00001917"/>
    </source>
</evidence>
<comment type="similarity">
    <text evidence="2">Belongs to the NADH:flavin oxidoreductase/NADH oxidase family.</text>
</comment>
<dbReference type="GO" id="GO:0042562">
    <property type="term" value="F:hormone binding"/>
    <property type="evidence" value="ECO:0007669"/>
    <property type="project" value="UniProtKB-ARBA"/>
</dbReference>
<evidence type="ECO:0000313" key="9">
    <source>
        <dbReference type="Proteomes" id="UP000005018"/>
    </source>
</evidence>
<evidence type="ECO:0000256" key="6">
    <source>
        <dbReference type="ARBA" id="ARBA00075326"/>
    </source>
</evidence>
<keyword evidence="3" id="KW-0285">Flavoprotein</keyword>
<dbReference type="HOGENOM" id="CLU_012153_0_0_1"/>
<sequence>MTGNSNIVKIDALGETKLFRPIKVGANTLAQRIAHAPATRFRATADNVPTNLQVQYYKDRAQAPGTLLIVEATYVSEGGIGFPHTPGLWNDTQAEAWKQITSAIKEQGSFSSVQLWHAGRTAIPEDLKRRDFPFVAPSAIYHAEEMERRAKECGNELRELTKEEIEHLINEEFPNAARKALAAGFDYIELHSAHGYLLSQFLNPVSNQRTDEYGGSIENRSRFLLAIVDKLVPIVGAHRLGIRLSPWAIFQVSEPEGKEIHSYILNELQKRADEGNELAYVSLVEPRVSGAVDVSAEDIQGSNDFASKIWKGTLIKAGNYTYNAPNFTDLIRDIDNDRTLVAWCRFFTSNPDLVHRLQNGYPLQHYDRDTFYQAYNWGYNTWNKYGETKQYGEEDEKKRVGKPLA</sequence>
<reference evidence="8 9" key="1">
    <citation type="journal article" date="2012" name="PLoS ONE">
        <title>Sequence and analysis of the genome of the pathogenic yeast Candida orthopsilosis.</title>
        <authorList>
            <person name="Riccombeni A."/>
            <person name="Vidanes G."/>
            <person name="Proux-Wera E."/>
            <person name="Wolfe K.H."/>
            <person name="Butler G."/>
        </authorList>
    </citation>
    <scope>NUCLEOTIDE SEQUENCE [LARGE SCALE GENOMIC DNA]</scope>
    <source>
        <strain evidence="8 9">Co 90-125</strain>
    </source>
</reference>
<keyword evidence="9" id="KW-1185">Reference proteome</keyword>
<dbReference type="RefSeq" id="XP_003866611.1">
    <property type="nucleotide sequence ID" value="XM_003866563.1"/>
</dbReference>
<accession>H8WX32</accession>
<comment type="function">
    <text evidence="4">Oxidoreductase that binds mammalian estrogens with high affinity.</text>
</comment>
<dbReference type="KEGG" id="cot:CORT_0A07860"/>
<proteinExistence type="inferred from homology"/>
<dbReference type="InterPro" id="IPR001155">
    <property type="entry name" value="OxRdtase_FMN_N"/>
</dbReference>
<comment type="cofactor">
    <cofactor evidence="1">
        <name>FMN</name>
        <dbReference type="ChEBI" id="CHEBI:58210"/>
    </cofactor>
</comment>
<dbReference type="FunFam" id="3.20.20.70:FF:000138">
    <property type="entry name" value="NADPH dehydrogenase 1"/>
    <property type="match status" value="1"/>
</dbReference>
<dbReference type="GO" id="GO:0003959">
    <property type="term" value="F:NADPH dehydrogenase activity"/>
    <property type="evidence" value="ECO:0007669"/>
    <property type="project" value="TreeGrafter"/>
</dbReference>
<dbReference type="eggNOG" id="KOG0134">
    <property type="taxonomic scope" value="Eukaryota"/>
</dbReference>
<dbReference type="EMBL" id="HE681719">
    <property type="protein sequence ID" value="CCG21172.1"/>
    <property type="molecule type" value="Genomic_DNA"/>
</dbReference>
<dbReference type="GO" id="GO:0010181">
    <property type="term" value="F:FMN binding"/>
    <property type="evidence" value="ECO:0007669"/>
    <property type="project" value="InterPro"/>
</dbReference>
<dbReference type="SUPFAM" id="SSF51395">
    <property type="entry name" value="FMN-linked oxidoreductases"/>
    <property type="match status" value="1"/>
</dbReference>